<dbReference type="Proteomes" id="UP000045039">
    <property type="component" value="Unassembled WGS sequence"/>
</dbReference>
<reference evidence="5 9" key="3">
    <citation type="submission" date="2017-05" db="EMBL/GenBank/DDBJ databases">
        <authorList>
            <person name="Song R."/>
            <person name="Chenine A.L."/>
            <person name="Ruprecht R.M."/>
        </authorList>
    </citation>
    <scope>NUCLEOTIDE SEQUENCE [LARGE SCALE GENOMIC DNA]</scope>
    <source>
        <strain evidence="5 9">S567_C10_BS</strain>
    </source>
</reference>
<reference evidence="3 11" key="6">
    <citation type="submission" date="2019-11" db="EMBL/GenBank/DDBJ databases">
        <title>Genomes of ocular Pseudomonas aeruginosa isolates.</title>
        <authorList>
            <person name="Khan M."/>
            <person name="Rice S.A."/>
            <person name="Willcox M.D.P."/>
            <person name="Stapleton F."/>
        </authorList>
    </citation>
    <scope>NUCLEOTIDE SEQUENCE [LARGE SCALE GENOMIC DNA]</scope>
    <source>
        <strain evidence="3 11">PA221</strain>
    </source>
</reference>
<dbReference type="Proteomes" id="UP000644192">
    <property type="component" value="Unassembled WGS sequence"/>
</dbReference>
<dbReference type="RefSeq" id="WP_003121391.1">
    <property type="nucleotide sequence ID" value="NZ_AP014622.1"/>
</dbReference>
<dbReference type="InterPro" id="IPR021732">
    <property type="entry name" value="DUF3301"/>
</dbReference>
<protein>
    <submittedName>
        <fullName evidence="3">DUF3301 domain-containing protein</fullName>
    </submittedName>
</protein>
<evidence type="ECO:0000313" key="2">
    <source>
        <dbReference type="EMBL" id="CRP75017.1"/>
    </source>
</evidence>
<dbReference type="Pfam" id="PF11743">
    <property type="entry name" value="DUF3301"/>
    <property type="match status" value="1"/>
</dbReference>
<reference evidence="8" key="1">
    <citation type="submission" date="2015-06" db="EMBL/GenBank/DDBJ databases">
        <authorList>
            <person name="Radhakrishnan Rajesh"/>
            <person name="Underwood Anthony"/>
            <person name="Al-Shahib Ali"/>
        </authorList>
    </citation>
    <scope>NUCLEOTIDE SEQUENCE [LARGE SCALE GENOMIC DNA]</scope>
    <source>
        <strain evidence="8">P19_London_7_VIM_2_05_10</strain>
    </source>
</reference>
<evidence type="ECO:0000313" key="11">
    <source>
        <dbReference type="Proteomes" id="UP000433532"/>
    </source>
</evidence>
<evidence type="ECO:0000313" key="9">
    <source>
        <dbReference type="Proteomes" id="UP000194857"/>
    </source>
</evidence>
<dbReference type="Proteomes" id="UP000194857">
    <property type="component" value="Unassembled WGS sequence"/>
</dbReference>
<dbReference type="Proteomes" id="UP000433532">
    <property type="component" value="Unassembled WGS sequence"/>
</dbReference>
<reference evidence="6 10" key="5">
    <citation type="submission" date="2019-01" db="EMBL/GenBank/DDBJ databases">
        <title>The Pseudomonas aeruginosa pan-genome provides new insights on its population structure, horizontal gene transfer and pathogenicity.</title>
        <authorList>
            <person name="Freschi L."/>
            <person name="Vincent A.T."/>
            <person name="Jeukens J."/>
            <person name="Emond-Rheault J.-G."/>
            <person name="Kukavica-Ibrulj I."/>
            <person name="Dupont M.-J."/>
            <person name="Charette S.J."/>
            <person name="Boyle B."/>
            <person name="Levesque R.C."/>
        </authorList>
    </citation>
    <scope>NUCLEOTIDE SEQUENCE [LARGE SCALE GENOMIC DNA]</scope>
    <source>
        <strain evidence="6 10">PA-W36</strain>
    </source>
</reference>
<dbReference type="EMBL" id="CP136986">
    <property type="protein sequence ID" value="WOS78065.1"/>
    <property type="molecule type" value="Genomic_DNA"/>
</dbReference>
<feature type="transmembrane region" description="Helical" evidence="1">
    <location>
        <begin position="29"/>
        <end position="51"/>
    </location>
</feature>
<organism evidence="5 9">
    <name type="scientific">Pseudomonas aeruginosa</name>
    <dbReference type="NCBI Taxonomy" id="287"/>
    <lineage>
        <taxon>Bacteria</taxon>
        <taxon>Pseudomonadati</taxon>
        <taxon>Pseudomonadota</taxon>
        <taxon>Gammaproteobacteria</taxon>
        <taxon>Pseudomonadales</taxon>
        <taxon>Pseudomonadaceae</taxon>
        <taxon>Pseudomonas</taxon>
    </lineage>
</organism>
<evidence type="ECO:0000313" key="7">
    <source>
        <dbReference type="EMBL" id="WOS78065.1"/>
    </source>
</evidence>
<dbReference type="EMBL" id="WOAD01000016">
    <property type="protein sequence ID" value="MUI37080.1"/>
    <property type="molecule type" value="Genomic_DNA"/>
</dbReference>
<dbReference type="Proteomes" id="UP000284767">
    <property type="component" value="Unassembled WGS sequence"/>
</dbReference>
<reference evidence="7" key="8">
    <citation type="submission" date="2023-06" db="EMBL/GenBank/DDBJ databases">
        <authorList>
            <consortium name="Clinical and Environmental Microbiology Branch: Whole genome sequencing antimicrobial resistance pathogens in the healthcare setting"/>
        </authorList>
    </citation>
    <scope>NUCLEOTIDE SEQUENCE</scope>
    <source>
        <strain evidence="7">2021CK-01020</strain>
    </source>
</reference>
<proteinExistence type="predicted"/>
<keyword evidence="1" id="KW-0472">Membrane</keyword>
<evidence type="ECO:0000313" key="5">
    <source>
        <dbReference type="EMBL" id="OTI57210.1"/>
    </source>
</evidence>
<evidence type="ECO:0000313" key="6">
    <source>
        <dbReference type="EMBL" id="RPM11540.1"/>
    </source>
</evidence>
<reference evidence="6 10" key="4">
    <citation type="submission" date="2017-08" db="EMBL/GenBank/DDBJ databases">
        <authorList>
            <person name="Feschi L."/>
            <person name="Jeukens J."/>
            <person name="Emond-Rheault J.-G."/>
            <person name="Kukavica-Ibrulj I."/>
            <person name="Boyle B."/>
            <person name="Levesque R.C."/>
        </authorList>
    </citation>
    <scope>NUCLEOTIDE SEQUENCE [LARGE SCALE GENOMIC DNA]</scope>
    <source>
        <strain evidence="6 10">PA-W36</strain>
    </source>
</reference>
<dbReference type="EMBL" id="CVVU01000241">
    <property type="protein sequence ID" value="CRP75017.1"/>
    <property type="molecule type" value="Genomic_DNA"/>
</dbReference>
<gene>
    <name evidence="5" type="ORF">CAZ10_27580</name>
    <name evidence="3" type="ORF">GNQ48_18920</name>
    <name evidence="4" type="ORF">GUL26_24540</name>
    <name evidence="6" type="ORF">IPC1295_21225</name>
    <name evidence="7" type="ORF">L4V69_37280</name>
    <name evidence="2" type="ORF">PAERUG_P19_London_7_VIM_2_05_10_05431</name>
</gene>
<dbReference type="Proteomes" id="UP001297540">
    <property type="component" value="Chromosome"/>
</dbReference>
<keyword evidence="1" id="KW-0812">Transmembrane</keyword>
<reference evidence="2" key="2">
    <citation type="submission" date="2015-06" db="EMBL/GenBank/DDBJ databases">
        <authorList>
            <person name="Radhakrishnan R."/>
            <person name="Underwood A."/>
            <person name="Al-Shahib A."/>
        </authorList>
    </citation>
    <scope>NUCLEOTIDE SEQUENCE</scope>
    <source>
        <strain evidence="2">P19_London_7_VIM_2_05_10</strain>
    </source>
</reference>
<dbReference type="EMBL" id="NFFZ01000018">
    <property type="protein sequence ID" value="OTI57210.1"/>
    <property type="molecule type" value="Genomic_DNA"/>
</dbReference>
<dbReference type="EMBL" id="NSNE01000013">
    <property type="protein sequence ID" value="RPM11540.1"/>
    <property type="molecule type" value="Genomic_DNA"/>
</dbReference>
<evidence type="ECO:0000256" key="1">
    <source>
        <dbReference type="SAM" id="Phobius"/>
    </source>
</evidence>
<keyword evidence="1" id="KW-1133">Transmembrane helix</keyword>
<reference evidence="4" key="7">
    <citation type="submission" date="2020-01" db="EMBL/GenBank/DDBJ databases">
        <title>Bacteria Cultured from War Wounds Associated with the Conflict in Eastern Ukraine.</title>
        <authorList>
            <person name="Snesrud E."/>
            <person name="Galac M.R."/>
            <person name="Mc Gann P."/>
            <person name="Valentine K."/>
            <person name="Viacheslav K."/>
        </authorList>
    </citation>
    <scope>NUCLEOTIDE SEQUENCE</scope>
    <source>
        <strain evidence="4">VNMU148</strain>
    </source>
</reference>
<name>A0A0D6IYU4_PSEAI</name>
<evidence type="ECO:0000313" key="3">
    <source>
        <dbReference type="EMBL" id="MUI37080.1"/>
    </source>
</evidence>
<evidence type="ECO:0000313" key="10">
    <source>
        <dbReference type="Proteomes" id="UP000284767"/>
    </source>
</evidence>
<evidence type="ECO:0000313" key="8">
    <source>
        <dbReference type="Proteomes" id="UP000045039"/>
    </source>
</evidence>
<evidence type="ECO:0000313" key="4">
    <source>
        <dbReference type="EMBL" id="MZZ15430.1"/>
    </source>
</evidence>
<accession>A0A0D6IYU4</accession>
<reference evidence="7" key="9">
    <citation type="submission" date="2023-10" db="EMBL/GenBank/DDBJ databases">
        <title>Pathogen: clinical or host-associated sample.</title>
        <authorList>
            <person name="Hergert J."/>
            <person name="Casey R."/>
            <person name="Wagner J."/>
            <person name="Young E.L."/>
            <person name="Oakeson K.F."/>
        </authorList>
    </citation>
    <scope>NUCLEOTIDE SEQUENCE</scope>
    <source>
        <strain evidence="7">2021CK-01020</strain>
    </source>
</reference>
<dbReference type="EMBL" id="WXZT01000018">
    <property type="protein sequence ID" value="MZZ15430.1"/>
    <property type="molecule type" value="Genomic_DNA"/>
</dbReference>
<dbReference type="AlphaFoldDB" id="A0A0D6IYU4"/>
<sequence length="166" mass="18769">MGANSHGENTPHSLPAGRTGKLAVPLHRIPLVTLGNLFVMLLLGAAAAWWWRAHGVRERALLLAKQHCAKQGVELLDENVARRRLRLARDHRGQWRLSREFGFEFTVSGEERYAGRIVMYGYHLGAIELAPHRFEAAAEVDNPPVHSAEVIRLDEWRQSRQKKVGD</sequence>